<dbReference type="AlphaFoldDB" id="D2V6A8"/>
<dbReference type="Proteomes" id="UP000006671">
    <property type="component" value="Unassembled WGS sequence"/>
</dbReference>
<reference evidence="2 3" key="1">
    <citation type="journal article" date="2010" name="Cell">
        <title>The genome of Naegleria gruberi illuminates early eukaryotic versatility.</title>
        <authorList>
            <person name="Fritz-Laylin L.K."/>
            <person name="Prochnik S.E."/>
            <person name="Ginger M.L."/>
            <person name="Dacks J.B."/>
            <person name="Carpenter M.L."/>
            <person name="Field M.C."/>
            <person name="Kuo A."/>
            <person name="Paredez A."/>
            <person name="Chapman J."/>
            <person name="Pham J."/>
            <person name="Shu S."/>
            <person name="Neupane R."/>
            <person name="Cipriano M."/>
            <person name="Mancuso J."/>
            <person name="Tu H."/>
            <person name="Salamov A."/>
            <person name="Lindquist E."/>
            <person name="Shapiro H."/>
            <person name="Lucas S."/>
            <person name="Grigoriev I.V."/>
            <person name="Cande W.Z."/>
            <person name="Fulton C."/>
            <person name="Rokhsar D.S."/>
            <person name="Dawson S.C."/>
        </authorList>
    </citation>
    <scope>NUCLEOTIDE SEQUENCE [LARGE SCALE GENOMIC DNA]</scope>
    <source>
        <strain evidence="2 3">NEG-M</strain>
    </source>
</reference>
<feature type="region of interest" description="Disordered" evidence="1">
    <location>
        <begin position="219"/>
        <end position="267"/>
    </location>
</feature>
<feature type="region of interest" description="Disordered" evidence="1">
    <location>
        <begin position="600"/>
        <end position="624"/>
    </location>
</feature>
<feature type="region of interest" description="Disordered" evidence="1">
    <location>
        <begin position="640"/>
        <end position="666"/>
    </location>
</feature>
<evidence type="ECO:0000313" key="2">
    <source>
        <dbReference type="EMBL" id="EFC47414.1"/>
    </source>
</evidence>
<proteinExistence type="predicted"/>
<evidence type="ECO:0000256" key="1">
    <source>
        <dbReference type="SAM" id="MobiDB-lite"/>
    </source>
</evidence>
<feature type="compositionally biased region" description="Acidic residues" evidence="1">
    <location>
        <begin position="529"/>
        <end position="538"/>
    </location>
</feature>
<name>D2V6A8_NAEGR</name>
<dbReference type="EMBL" id="GG738854">
    <property type="protein sequence ID" value="EFC47414.1"/>
    <property type="molecule type" value="Genomic_DNA"/>
</dbReference>
<sequence length="740" mass="82142">MNNKKNDRNSKQKHAAAGKKKPSSTSSSSTLAINDDSVNNNTFQTATSTCHNHHKETNMSNAGVNSDDHTEGHRIKVESRIIDSPTNTFTNSVPSAHQQYDLNNDTRREYSSSSSSLVSSSIQSRGLEGIFSQKNVDTMMNNIIQQILSTLSVQQERMNNIEQKQDHGFASGNTSSMLVPNASTDQHQKIQACTSHVNHQQPETPSSNANQQQLVMDRGSTSSFNNGSGDVGLQGSSSFPSSSHSLSNNTTNSSSSTSTSSSSFNDSKKFMLSPGTNSSTLEFINAHNNPMLASSANQQLHSHNDQLSDAGISQLFEECNHSTFNIEPHSSLSLTKSTSEFNLEDYRDLFSDVRSVREFGDDTTSQQEPNTTMVAPQLQSNNSNRQQSGTVLDNLNEPMLWGMLRQLLNNDTNPQNAHQYAFNNVSDTTLTANSSNAPSPYYQMVSTTSNIPPPSTNNFQQNTNNFQSQPYSNVNNNNMAQSSHNNNNGNNGNNMRQLISNLYSNLNTGRQSQPVLKLSTIPNYQSEEIADEEEDTEDFQLSNHPADPPTLDSTKQILGSIRKTLSHKTNNTPNQFQHKYGQQGVQQKPSDGFIKWLSGQSNQQNKEQETELVEEATHHQPNSNMSQFKFYNEMISERNNIHPASSSSDNTPSHSNNSNNPMKPLKIFQHDPHKQKRKKDLQNGEHIINFQSPQSSSDSITTTTTSTESTPCPEKNVKRKRKDDKKNETSTTKSTKKRKD</sequence>
<feature type="region of interest" description="Disordered" evidence="1">
    <location>
        <begin position="1"/>
        <end position="40"/>
    </location>
</feature>
<feature type="compositionally biased region" description="Basic residues" evidence="1">
    <location>
        <begin position="11"/>
        <end position="22"/>
    </location>
</feature>
<feature type="compositionally biased region" description="Low complexity" evidence="1">
    <location>
        <begin position="477"/>
        <end position="494"/>
    </location>
</feature>
<feature type="region of interest" description="Disordered" evidence="1">
    <location>
        <begin position="477"/>
        <end position="496"/>
    </location>
</feature>
<feature type="compositionally biased region" description="Low complexity" evidence="1">
    <location>
        <begin position="692"/>
        <end position="710"/>
    </location>
</feature>
<organism evidence="3">
    <name type="scientific">Naegleria gruberi</name>
    <name type="common">Amoeba</name>
    <dbReference type="NCBI Taxonomy" id="5762"/>
    <lineage>
        <taxon>Eukaryota</taxon>
        <taxon>Discoba</taxon>
        <taxon>Heterolobosea</taxon>
        <taxon>Tetramitia</taxon>
        <taxon>Eutetramitia</taxon>
        <taxon>Vahlkampfiidae</taxon>
        <taxon>Naegleria</taxon>
    </lineage>
</organism>
<gene>
    <name evidence="2" type="ORF">NAEGRDRAFT_78758</name>
</gene>
<evidence type="ECO:0000313" key="3">
    <source>
        <dbReference type="Proteomes" id="UP000006671"/>
    </source>
</evidence>
<feature type="compositionally biased region" description="Low complexity" evidence="1">
    <location>
        <begin position="645"/>
        <end position="660"/>
    </location>
</feature>
<accession>D2V6A8</accession>
<keyword evidence="3" id="KW-1185">Reference proteome</keyword>
<feature type="compositionally biased region" description="Basic and acidic residues" evidence="1">
    <location>
        <begin position="1"/>
        <end position="10"/>
    </location>
</feature>
<feature type="region of interest" description="Disordered" evidence="1">
    <location>
        <begin position="359"/>
        <end position="390"/>
    </location>
</feature>
<feature type="region of interest" description="Disordered" evidence="1">
    <location>
        <begin position="166"/>
        <end position="190"/>
    </location>
</feature>
<feature type="compositionally biased region" description="Polar residues" evidence="1">
    <location>
        <begin position="362"/>
        <end position="378"/>
    </location>
</feature>
<feature type="compositionally biased region" description="Polar residues" evidence="1">
    <location>
        <begin position="219"/>
        <end position="228"/>
    </location>
</feature>
<protein>
    <submittedName>
        <fullName evidence="2">Uncharacterized protein</fullName>
    </submittedName>
</protein>
<dbReference type="RefSeq" id="XP_002680158.1">
    <property type="nucleotide sequence ID" value="XM_002680112.1"/>
</dbReference>
<feature type="compositionally biased region" description="Polar residues" evidence="1">
    <location>
        <begin position="568"/>
        <end position="577"/>
    </location>
</feature>
<feature type="compositionally biased region" description="Polar residues" evidence="1">
    <location>
        <begin position="171"/>
        <end position="190"/>
    </location>
</feature>
<feature type="region of interest" description="Disordered" evidence="1">
    <location>
        <begin position="529"/>
        <end position="552"/>
    </location>
</feature>
<dbReference type="VEuPathDB" id="AmoebaDB:NAEGRDRAFT_78758"/>
<feature type="compositionally biased region" description="Low complexity" evidence="1">
    <location>
        <begin position="379"/>
        <end position="388"/>
    </location>
</feature>
<dbReference type="KEGG" id="ngr:NAEGRDRAFT_78758"/>
<feature type="region of interest" description="Disordered" evidence="1">
    <location>
        <begin position="688"/>
        <end position="740"/>
    </location>
</feature>
<dbReference type="InParanoid" id="D2V6A8"/>
<feature type="region of interest" description="Disordered" evidence="1">
    <location>
        <begin position="568"/>
        <end position="588"/>
    </location>
</feature>
<dbReference type="GeneID" id="8861730"/>
<feature type="compositionally biased region" description="Low complexity" evidence="1">
    <location>
        <begin position="236"/>
        <end position="265"/>
    </location>
</feature>